<reference evidence="2 3" key="1">
    <citation type="submission" date="2018-10" db="EMBL/GenBank/DDBJ databases">
        <title>Genome assembly for a Yunnan-Guizhou Plateau 3E fish, Anabarilius grahami (Regan), and its evolutionary and genetic applications.</title>
        <authorList>
            <person name="Jiang W."/>
        </authorList>
    </citation>
    <scope>NUCLEOTIDE SEQUENCE [LARGE SCALE GENOMIC DNA]</scope>
    <source>
        <strain evidence="2">AG-KIZ</strain>
        <tissue evidence="2">Muscle</tissue>
    </source>
</reference>
<name>A0A3N0YLT2_ANAGA</name>
<organism evidence="2 3">
    <name type="scientific">Anabarilius grahami</name>
    <name type="common">Kanglang fish</name>
    <name type="synonym">Barilius grahami</name>
    <dbReference type="NCBI Taxonomy" id="495550"/>
    <lineage>
        <taxon>Eukaryota</taxon>
        <taxon>Metazoa</taxon>
        <taxon>Chordata</taxon>
        <taxon>Craniata</taxon>
        <taxon>Vertebrata</taxon>
        <taxon>Euteleostomi</taxon>
        <taxon>Actinopterygii</taxon>
        <taxon>Neopterygii</taxon>
        <taxon>Teleostei</taxon>
        <taxon>Ostariophysi</taxon>
        <taxon>Cypriniformes</taxon>
        <taxon>Xenocyprididae</taxon>
        <taxon>Xenocypridinae</taxon>
        <taxon>Xenocypridinae incertae sedis</taxon>
        <taxon>Anabarilius</taxon>
    </lineage>
</organism>
<feature type="signal peptide" evidence="1">
    <location>
        <begin position="1"/>
        <end position="22"/>
    </location>
</feature>
<keyword evidence="1" id="KW-0732">Signal</keyword>
<keyword evidence="3" id="KW-1185">Reference proteome</keyword>
<evidence type="ECO:0000313" key="2">
    <source>
        <dbReference type="EMBL" id="ROL47166.1"/>
    </source>
</evidence>
<accession>A0A3N0YLT2</accession>
<evidence type="ECO:0000256" key="1">
    <source>
        <dbReference type="SAM" id="SignalP"/>
    </source>
</evidence>
<protein>
    <submittedName>
        <fullName evidence="2">Uncharacterized protein</fullName>
    </submittedName>
</protein>
<gene>
    <name evidence="2" type="ORF">DPX16_18964</name>
</gene>
<proteinExistence type="predicted"/>
<sequence>MRGSRRWWAAVLLWGAALIAEARPGKEGFSPLAYRPLVRFRHKQDGISESLRIKGMYNPHFSLFFPF</sequence>
<dbReference type="AlphaFoldDB" id="A0A3N0YLT2"/>
<evidence type="ECO:0000313" key="3">
    <source>
        <dbReference type="Proteomes" id="UP000281406"/>
    </source>
</evidence>
<feature type="chain" id="PRO_5018233724" evidence="1">
    <location>
        <begin position="23"/>
        <end position="67"/>
    </location>
</feature>
<dbReference type="Proteomes" id="UP000281406">
    <property type="component" value="Unassembled WGS sequence"/>
</dbReference>
<dbReference type="OrthoDB" id="328123at2759"/>
<dbReference type="EMBL" id="RJVU01036043">
    <property type="protein sequence ID" value="ROL47166.1"/>
    <property type="molecule type" value="Genomic_DNA"/>
</dbReference>
<comment type="caution">
    <text evidence="2">The sequence shown here is derived from an EMBL/GenBank/DDBJ whole genome shotgun (WGS) entry which is preliminary data.</text>
</comment>